<dbReference type="AlphaFoldDB" id="A0AAW1HIR7"/>
<protein>
    <submittedName>
        <fullName evidence="1">Uncharacterized protein</fullName>
    </submittedName>
</protein>
<dbReference type="Proteomes" id="UP001443914">
    <property type="component" value="Unassembled WGS sequence"/>
</dbReference>
<comment type="caution">
    <text evidence="1">The sequence shown here is derived from an EMBL/GenBank/DDBJ whole genome shotgun (WGS) entry which is preliminary data.</text>
</comment>
<name>A0AAW1HIR7_SAPOF</name>
<gene>
    <name evidence="1" type="ORF">RND81_11G061400</name>
</gene>
<accession>A0AAW1HIR7</accession>
<organism evidence="1 2">
    <name type="scientific">Saponaria officinalis</name>
    <name type="common">Common soapwort</name>
    <name type="synonym">Lychnis saponaria</name>
    <dbReference type="NCBI Taxonomy" id="3572"/>
    <lineage>
        <taxon>Eukaryota</taxon>
        <taxon>Viridiplantae</taxon>
        <taxon>Streptophyta</taxon>
        <taxon>Embryophyta</taxon>
        <taxon>Tracheophyta</taxon>
        <taxon>Spermatophyta</taxon>
        <taxon>Magnoliopsida</taxon>
        <taxon>eudicotyledons</taxon>
        <taxon>Gunneridae</taxon>
        <taxon>Pentapetalae</taxon>
        <taxon>Caryophyllales</taxon>
        <taxon>Caryophyllaceae</taxon>
        <taxon>Caryophylleae</taxon>
        <taxon>Saponaria</taxon>
    </lineage>
</organism>
<dbReference type="EMBL" id="JBDFQZ010000011">
    <property type="protein sequence ID" value="KAK9676207.1"/>
    <property type="molecule type" value="Genomic_DNA"/>
</dbReference>
<keyword evidence="2" id="KW-1185">Reference proteome</keyword>
<reference evidence="1" key="1">
    <citation type="submission" date="2024-03" db="EMBL/GenBank/DDBJ databases">
        <title>WGS assembly of Saponaria officinalis var. Norfolk2.</title>
        <authorList>
            <person name="Jenkins J."/>
            <person name="Shu S."/>
            <person name="Grimwood J."/>
            <person name="Barry K."/>
            <person name="Goodstein D."/>
            <person name="Schmutz J."/>
            <person name="Leebens-Mack J."/>
            <person name="Osbourn A."/>
        </authorList>
    </citation>
    <scope>NUCLEOTIDE SEQUENCE [LARGE SCALE GENOMIC DNA]</scope>
    <source>
        <strain evidence="1">JIC</strain>
    </source>
</reference>
<proteinExistence type="predicted"/>
<sequence>MYLISLSTLKSSRPADSPYSFSTLCISPVPTSTYTTHLTITATNTSYISTYSETSTTPCLSVAMVQLDSKSKHRSMSMHYYQPLTYAKMHTQHNYSFRQSILQPRPAQSV</sequence>
<evidence type="ECO:0000313" key="2">
    <source>
        <dbReference type="Proteomes" id="UP001443914"/>
    </source>
</evidence>
<evidence type="ECO:0000313" key="1">
    <source>
        <dbReference type="EMBL" id="KAK9676207.1"/>
    </source>
</evidence>